<evidence type="ECO:0000313" key="1">
    <source>
        <dbReference type="Proteomes" id="UP000035680"/>
    </source>
</evidence>
<organism evidence="1 2">
    <name type="scientific">Strongyloides venezuelensis</name>
    <name type="common">Threadworm</name>
    <dbReference type="NCBI Taxonomy" id="75913"/>
    <lineage>
        <taxon>Eukaryota</taxon>
        <taxon>Metazoa</taxon>
        <taxon>Ecdysozoa</taxon>
        <taxon>Nematoda</taxon>
        <taxon>Chromadorea</taxon>
        <taxon>Rhabditida</taxon>
        <taxon>Tylenchina</taxon>
        <taxon>Panagrolaimomorpha</taxon>
        <taxon>Strongyloidoidea</taxon>
        <taxon>Strongyloididae</taxon>
        <taxon>Strongyloides</taxon>
    </lineage>
</organism>
<sequence>MHLNNYRFCSFKNSLEMNYQVDKPVSGARFCAEYYNRLMISYNKHVIVYYRSQSSGNFAHLIAKLFKHEKRQSQVKK</sequence>
<proteinExistence type="predicted"/>
<dbReference type="WBParaSite" id="SVE_0251400.1">
    <property type="protein sequence ID" value="SVE_0251400.1"/>
    <property type="gene ID" value="SVE_0251400"/>
</dbReference>
<protein>
    <submittedName>
        <fullName evidence="2">KTSC domain-containing protein</fullName>
    </submittedName>
</protein>
<name>A0A0K0F146_STRVS</name>
<reference evidence="2" key="2">
    <citation type="submission" date="2015-08" db="UniProtKB">
        <authorList>
            <consortium name="WormBaseParasite"/>
        </authorList>
    </citation>
    <scope>IDENTIFICATION</scope>
</reference>
<dbReference type="AlphaFoldDB" id="A0A0K0F146"/>
<dbReference type="Proteomes" id="UP000035680">
    <property type="component" value="Unassembled WGS sequence"/>
</dbReference>
<evidence type="ECO:0000313" key="2">
    <source>
        <dbReference type="WBParaSite" id="SVE_0251400.1"/>
    </source>
</evidence>
<reference evidence="1" key="1">
    <citation type="submission" date="2014-07" db="EMBL/GenBank/DDBJ databases">
        <authorList>
            <person name="Martin A.A"/>
            <person name="De Silva N."/>
        </authorList>
    </citation>
    <scope>NUCLEOTIDE SEQUENCE</scope>
</reference>
<accession>A0A0K0F146</accession>
<keyword evidence="1" id="KW-1185">Reference proteome</keyword>